<dbReference type="EMBL" id="JACLAW010000009">
    <property type="protein sequence ID" value="MBC2666321.1"/>
    <property type="molecule type" value="Genomic_DNA"/>
</dbReference>
<gene>
    <name evidence="2" type="ORF">H7F51_12400</name>
</gene>
<proteinExistence type="predicted"/>
<sequence length="191" mass="20435">MRKFVALAGGLLLIAATPPASTPLQVRNGPPWSPAEPKMMMSHVEMAAKMAQFAAEARAGKTFDPGPVVMQGRYRAQLEWRNAPQLNTNIHETDAELFVVAEGSGAMLLGGQLVKPRRAGPNRWEGPTLIGEGVVGAHEVKVAKGDVIMIPPGMPHTVNKVNGTLAIWTLHLPDPGPNPPPLPKDLRETAQ</sequence>
<evidence type="ECO:0000313" key="3">
    <source>
        <dbReference type="Proteomes" id="UP000566813"/>
    </source>
</evidence>
<evidence type="ECO:0008006" key="4">
    <source>
        <dbReference type="Google" id="ProtNLM"/>
    </source>
</evidence>
<evidence type="ECO:0000256" key="1">
    <source>
        <dbReference type="SAM" id="SignalP"/>
    </source>
</evidence>
<keyword evidence="3" id="KW-1185">Reference proteome</keyword>
<keyword evidence="1" id="KW-0732">Signal</keyword>
<organism evidence="2 3">
    <name type="scientific">Novosphingobium flavum</name>
    <dbReference type="NCBI Taxonomy" id="1778672"/>
    <lineage>
        <taxon>Bacteria</taxon>
        <taxon>Pseudomonadati</taxon>
        <taxon>Pseudomonadota</taxon>
        <taxon>Alphaproteobacteria</taxon>
        <taxon>Sphingomonadales</taxon>
        <taxon>Sphingomonadaceae</taxon>
        <taxon>Novosphingobium</taxon>
    </lineage>
</organism>
<name>A0A7X1FSU3_9SPHN</name>
<dbReference type="AlphaFoldDB" id="A0A7X1FSU3"/>
<dbReference type="InterPro" id="IPR014710">
    <property type="entry name" value="RmlC-like_jellyroll"/>
</dbReference>
<feature type="signal peptide" evidence="1">
    <location>
        <begin position="1"/>
        <end position="20"/>
    </location>
</feature>
<accession>A0A7X1FSU3</accession>
<dbReference type="SUPFAM" id="SSF51182">
    <property type="entry name" value="RmlC-like cupins"/>
    <property type="match status" value="1"/>
</dbReference>
<dbReference type="Gene3D" id="2.60.120.10">
    <property type="entry name" value="Jelly Rolls"/>
    <property type="match status" value="1"/>
</dbReference>
<dbReference type="InterPro" id="IPR011051">
    <property type="entry name" value="RmlC_Cupin_sf"/>
</dbReference>
<dbReference type="Proteomes" id="UP000566813">
    <property type="component" value="Unassembled WGS sequence"/>
</dbReference>
<comment type="caution">
    <text evidence="2">The sequence shown here is derived from an EMBL/GenBank/DDBJ whole genome shotgun (WGS) entry which is preliminary data.</text>
</comment>
<protein>
    <recommendedName>
        <fullName evidence="4">Cupin type-1 domain-containing protein</fullName>
    </recommendedName>
</protein>
<evidence type="ECO:0000313" key="2">
    <source>
        <dbReference type="EMBL" id="MBC2666321.1"/>
    </source>
</evidence>
<dbReference type="RefSeq" id="WP_185664627.1">
    <property type="nucleotide sequence ID" value="NZ_JACLAW010000009.1"/>
</dbReference>
<reference evidence="2 3" key="1">
    <citation type="submission" date="2020-08" db="EMBL/GenBank/DDBJ databases">
        <title>The genome sequence of type strain Novosphingobium flavum NBRC 111647.</title>
        <authorList>
            <person name="Liu Y."/>
        </authorList>
    </citation>
    <scope>NUCLEOTIDE SEQUENCE [LARGE SCALE GENOMIC DNA]</scope>
    <source>
        <strain evidence="2 3">NBRC 111647</strain>
    </source>
</reference>
<feature type="chain" id="PRO_5031406141" description="Cupin type-1 domain-containing protein" evidence="1">
    <location>
        <begin position="21"/>
        <end position="191"/>
    </location>
</feature>